<dbReference type="Gene3D" id="1.10.8.350">
    <property type="entry name" value="Bacterial muramidase"/>
    <property type="match status" value="1"/>
</dbReference>
<dbReference type="NCBIfam" id="TIGR02283">
    <property type="entry name" value="MltB_2"/>
    <property type="match status" value="1"/>
</dbReference>
<keyword evidence="1" id="KW-0732">Signal</keyword>
<dbReference type="Gene3D" id="1.10.101.10">
    <property type="entry name" value="PGBD-like superfamily/PGBD"/>
    <property type="match status" value="1"/>
</dbReference>
<dbReference type="SUPFAM" id="SSF53955">
    <property type="entry name" value="Lysozyme-like"/>
    <property type="match status" value="1"/>
</dbReference>
<evidence type="ECO:0000259" key="2">
    <source>
        <dbReference type="Pfam" id="PF01471"/>
    </source>
</evidence>
<dbReference type="InterPro" id="IPR002477">
    <property type="entry name" value="Peptidoglycan-bd-like"/>
</dbReference>
<evidence type="ECO:0000256" key="1">
    <source>
        <dbReference type="SAM" id="SignalP"/>
    </source>
</evidence>
<evidence type="ECO:0000313" key="5">
    <source>
        <dbReference type="Proteomes" id="UP000525298"/>
    </source>
</evidence>
<dbReference type="InterPro" id="IPR043426">
    <property type="entry name" value="MltB-like"/>
</dbReference>
<evidence type="ECO:0000313" key="4">
    <source>
        <dbReference type="EMBL" id="MBA2880041.1"/>
    </source>
</evidence>
<dbReference type="CDD" id="cd13399">
    <property type="entry name" value="Slt35-like"/>
    <property type="match status" value="1"/>
</dbReference>
<dbReference type="Pfam" id="PF01471">
    <property type="entry name" value="PG_binding_1"/>
    <property type="match status" value="1"/>
</dbReference>
<feature type="domain" description="Transglycosylase SLT" evidence="3">
    <location>
        <begin position="55"/>
        <end position="346"/>
    </location>
</feature>
<dbReference type="InterPro" id="IPR011970">
    <property type="entry name" value="MltB_2"/>
</dbReference>
<protein>
    <submittedName>
        <fullName evidence="4">Membrane-bound lytic murein transglycosylase B</fullName>
    </submittedName>
</protein>
<dbReference type="AlphaFoldDB" id="A0A7W0HJG0"/>
<dbReference type="SUPFAM" id="SSF47090">
    <property type="entry name" value="PGBD-like"/>
    <property type="match status" value="1"/>
</dbReference>
<reference evidence="4 5" key="1">
    <citation type="submission" date="2020-07" db="EMBL/GenBank/DDBJ databases">
        <title>Genomic Encyclopedia of Type Strains, Phase IV (KMG-IV): sequencing the most valuable type-strain genomes for metagenomic binning, comparative biology and taxonomic classification.</title>
        <authorList>
            <person name="Goeker M."/>
        </authorList>
    </citation>
    <scope>NUCLEOTIDE SEQUENCE [LARGE SCALE GENOMIC DNA]</scope>
    <source>
        <strain evidence="4 5">DSM 17721</strain>
    </source>
</reference>
<comment type="caution">
    <text evidence="4">The sequence shown here is derived from an EMBL/GenBank/DDBJ whole genome shotgun (WGS) entry which is preliminary data.</text>
</comment>
<dbReference type="InterPro" id="IPR036366">
    <property type="entry name" value="PGBDSf"/>
</dbReference>
<dbReference type="Proteomes" id="UP000525298">
    <property type="component" value="Unassembled WGS sequence"/>
</dbReference>
<dbReference type="Gene3D" id="1.10.530.10">
    <property type="match status" value="1"/>
</dbReference>
<dbReference type="PANTHER" id="PTHR30163">
    <property type="entry name" value="MEMBRANE-BOUND LYTIC MUREIN TRANSGLYCOSYLASE B"/>
    <property type="match status" value="1"/>
</dbReference>
<accession>A0A7W0HJG0</accession>
<gene>
    <name evidence="4" type="ORF">HNR65_000348</name>
</gene>
<sequence>MTFKWAKRHASGRLVFALITLILVALAAAPGKQTARAGQTGEKSNRNEQPSERDFYKWLQNLRNEAKKAGISEKTLDAALGDLAPVRRVVELDRRQPEFTRSFRSYLRRRVTRERIYRGRALLEKHRALLEDIYDQYGVAPRYLIAFWGLETHFGNHMGGFYAVEALATLAYDRRRADFFRAELIHALKIIDQGHVRPRDMTSSWAGAMGHMQFMPSTFNHYALDYTGNGRKDIWGSLPDAFASAANFLSRIGWRPDQNWGRQVRLPKDFNLSLATLDTKKSVEKWKNLGVQAADGTALANADTQASVVLPQGESGPAFLVFDNFRAIMRWNRSVNYAISVGHLADRIVGLPPIFFGPNAADETLSRNQIMEIQQNLNRLGFDAGQADGVAGPRTRAAIRAFQQNHDLAADGYPSAKLLERLRAQ</sequence>
<dbReference type="FunFam" id="1.10.8.350:FF:000001">
    <property type="entry name" value="Lytic murein transglycosylase B"/>
    <property type="match status" value="1"/>
</dbReference>
<organism evidence="4 5">
    <name type="scientific">Desulfosalsimonas propionicica</name>
    <dbReference type="NCBI Taxonomy" id="332175"/>
    <lineage>
        <taxon>Bacteria</taxon>
        <taxon>Pseudomonadati</taxon>
        <taxon>Thermodesulfobacteriota</taxon>
        <taxon>Desulfobacteria</taxon>
        <taxon>Desulfobacterales</taxon>
        <taxon>Desulfosalsimonadaceae</taxon>
        <taxon>Desulfosalsimonas</taxon>
    </lineage>
</organism>
<dbReference type="InterPro" id="IPR036365">
    <property type="entry name" value="PGBD-like_sf"/>
</dbReference>
<dbReference type="PANTHER" id="PTHR30163:SF8">
    <property type="entry name" value="LYTIC MUREIN TRANSGLYCOSYLASE"/>
    <property type="match status" value="1"/>
</dbReference>
<dbReference type="Pfam" id="PF13406">
    <property type="entry name" value="SLT_2"/>
    <property type="match status" value="1"/>
</dbReference>
<feature type="chain" id="PRO_5030864855" evidence="1">
    <location>
        <begin position="28"/>
        <end position="425"/>
    </location>
</feature>
<evidence type="ECO:0000259" key="3">
    <source>
        <dbReference type="Pfam" id="PF13406"/>
    </source>
</evidence>
<name>A0A7W0HJG0_9BACT</name>
<dbReference type="InterPro" id="IPR023346">
    <property type="entry name" value="Lysozyme-like_dom_sf"/>
</dbReference>
<proteinExistence type="predicted"/>
<feature type="signal peptide" evidence="1">
    <location>
        <begin position="1"/>
        <end position="27"/>
    </location>
</feature>
<dbReference type="RefSeq" id="WP_181549712.1">
    <property type="nucleotide sequence ID" value="NZ_JACDUS010000001.1"/>
</dbReference>
<dbReference type="EMBL" id="JACDUS010000001">
    <property type="protein sequence ID" value="MBA2880041.1"/>
    <property type="molecule type" value="Genomic_DNA"/>
</dbReference>
<feature type="domain" description="Peptidoglycan binding-like" evidence="2">
    <location>
        <begin position="367"/>
        <end position="422"/>
    </location>
</feature>
<keyword evidence="5" id="KW-1185">Reference proteome</keyword>
<dbReference type="GO" id="GO:0008933">
    <property type="term" value="F:peptidoglycan lytic transglycosylase activity"/>
    <property type="evidence" value="ECO:0007669"/>
    <property type="project" value="TreeGrafter"/>
</dbReference>
<dbReference type="InterPro" id="IPR031304">
    <property type="entry name" value="SLT_2"/>
</dbReference>
<dbReference type="GO" id="GO:0009253">
    <property type="term" value="P:peptidoglycan catabolic process"/>
    <property type="evidence" value="ECO:0007669"/>
    <property type="project" value="TreeGrafter"/>
</dbReference>